<proteinExistence type="predicted"/>
<reference evidence="1" key="1">
    <citation type="journal article" date="2023" name="G3 (Bethesda)">
        <title>A reference genome for the long-term kleptoplast-retaining sea slug Elysia crispata morphotype clarki.</title>
        <authorList>
            <person name="Eastman K.E."/>
            <person name="Pendleton A.L."/>
            <person name="Shaikh M.A."/>
            <person name="Suttiyut T."/>
            <person name="Ogas R."/>
            <person name="Tomko P."/>
            <person name="Gavelis G."/>
            <person name="Widhalm J.R."/>
            <person name="Wisecaver J.H."/>
        </authorList>
    </citation>
    <scope>NUCLEOTIDE SEQUENCE</scope>
    <source>
        <strain evidence="1">ECLA1</strain>
    </source>
</reference>
<dbReference type="Proteomes" id="UP001283361">
    <property type="component" value="Unassembled WGS sequence"/>
</dbReference>
<protein>
    <submittedName>
        <fullName evidence="1">Uncharacterized protein</fullName>
    </submittedName>
</protein>
<dbReference type="AlphaFoldDB" id="A0AAE1CT66"/>
<keyword evidence="2" id="KW-1185">Reference proteome</keyword>
<evidence type="ECO:0000313" key="1">
    <source>
        <dbReference type="EMBL" id="KAK3734133.1"/>
    </source>
</evidence>
<dbReference type="EMBL" id="JAWDGP010006861">
    <property type="protein sequence ID" value="KAK3734133.1"/>
    <property type="molecule type" value="Genomic_DNA"/>
</dbReference>
<name>A0AAE1CT66_9GAST</name>
<comment type="caution">
    <text evidence="1">The sequence shown here is derived from an EMBL/GenBank/DDBJ whole genome shotgun (WGS) entry which is preliminary data.</text>
</comment>
<evidence type="ECO:0000313" key="2">
    <source>
        <dbReference type="Proteomes" id="UP001283361"/>
    </source>
</evidence>
<accession>A0AAE1CT66</accession>
<sequence length="90" mass="10702">MPRKHRQILWLETRGRGPTLYRYAKTVSNTRASIRIAVWCYPVLICRLERSVNLSEIEAPNSVKYFDYWLLKSRQNTPLPSHTSLVWIVR</sequence>
<organism evidence="1 2">
    <name type="scientific">Elysia crispata</name>
    <name type="common">lettuce slug</name>
    <dbReference type="NCBI Taxonomy" id="231223"/>
    <lineage>
        <taxon>Eukaryota</taxon>
        <taxon>Metazoa</taxon>
        <taxon>Spiralia</taxon>
        <taxon>Lophotrochozoa</taxon>
        <taxon>Mollusca</taxon>
        <taxon>Gastropoda</taxon>
        <taxon>Heterobranchia</taxon>
        <taxon>Euthyneura</taxon>
        <taxon>Panpulmonata</taxon>
        <taxon>Sacoglossa</taxon>
        <taxon>Placobranchoidea</taxon>
        <taxon>Plakobranchidae</taxon>
        <taxon>Elysia</taxon>
    </lineage>
</organism>
<gene>
    <name evidence="1" type="ORF">RRG08_000045</name>
</gene>